<name>A0AAD6DV14_9EURO</name>
<feature type="non-terminal residue" evidence="2">
    <location>
        <position position="118"/>
    </location>
</feature>
<evidence type="ECO:0000313" key="3">
    <source>
        <dbReference type="Proteomes" id="UP001213799"/>
    </source>
</evidence>
<feature type="transmembrane region" description="Helical" evidence="1">
    <location>
        <begin position="25"/>
        <end position="43"/>
    </location>
</feature>
<dbReference type="EMBL" id="JAQJAE010000005">
    <property type="protein sequence ID" value="KAJ5593756.1"/>
    <property type="molecule type" value="Genomic_DNA"/>
</dbReference>
<gene>
    <name evidence="2" type="ORF">N7537_010660</name>
</gene>
<dbReference type="GeneID" id="81591956"/>
<organism evidence="2 3">
    <name type="scientific">Penicillium hordei</name>
    <dbReference type="NCBI Taxonomy" id="40994"/>
    <lineage>
        <taxon>Eukaryota</taxon>
        <taxon>Fungi</taxon>
        <taxon>Dikarya</taxon>
        <taxon>Ascomycota</taxon>
        <taxon>Pezizomycotina</taxon>
        <taxon>Eurotiomycetes</taxon>
        <taxon>Eurotiomycetidae</taxon>
        <taxon>Eurotiales</taxon>
        <taxon>Aspergillaceae</taxon>
        <taxon>Penicillium</taxon>
    </lineage>
</organism>
<reference evidence="2" key="2">
    <citation type="submission" date="2023-01" db="EMBL/GenBank/DDBJ databases">
        <authorList>
            <person name="Petersen C."/>
        </authorList>
    </citation>
    <scope>NUCLEOTIDE SEQUENCE</scope>
    <source>
        <strain evidence="2">IBT 12815</strain>
    </source>
</reference>
<protein>
    <submittedName>
        <fullName evidence="2">Uncharacterized protein</fullName>
    </submittedName>
</protein>
<dbReference type="RefSeq" id="XP_056750382.1">
    <property type="nucleotide sequence ID" value="XM_056901714.1"/>
</dbReference>
<keyword evidence="1" id="KW-0472">Membrane</keyword>
<reference evidence="2" key="1">
    <citation type="journal article" date="2023" name="IMA Fungus">
        <title>Comparative genomic study of the Penicillium genus elucidates a diverse pangenome and 15 lateral gene transfer events.</title>
        <authorList>
            <person name="Petersen C."/>
            <person name="Sorensen T."/>
            <person name="Nielsen M.R."/>
            <person name="Sondergaard T.E."/>
            <person name="Sorensen J.L."/>
            <person name="Fitzpatrick D.A."/>
            <person name="Frisvad J.C."/>
            <person name="Nielsen K.L."/>
        </authorList>
    </citation>
    <scope>NUCLEOTIDE SEQUENCE</scope>
    <source>
        <strain evidence="2">IBT 12815</strain>
    </source>
</reference>
<evidence type="ECO:0000313" key="2">
    <source>
        <dbReference type="EMBL" id="KAJ5593756.1"/>
    </source>
</evidence>
<keyword evidence="3" id="KW-1185">Reference proteome</keyword>
<accession>A0AAD6DV14</accession>
<comment type="caution">
    <text evidence="2">The sequence shown here is derived from an EMBL/GenBank/DDBJ whole genome shotgun (WGS) entry which is preliminary data.</text>
</comment>
<keyword evidence="1" id="KW-1133">Transmembrane helix</keyword>
<dbReference type="AlphaFoldDB" id="A0AAD6DV14"/>
<proteinExistence type="predicted"/>
<evidence type="ECO:0000256" key="1">
    <source>
        <dbReference type="SAM" id="Phobius"/>
    </source>
</evidence>
<sequence length="118" mass="13022">GGGHSSHLHLHSSPAHFFSPRPCTLIFFSYLVLGVLEFAGLVWDDCRPIIRASVGLTLKAPDPLENRPPRPLACALSDPSDSARKLRHYSIGHPHVSLHGVRTLNRTRPAYLQFPANL</sequence>
<keyword evidence="1" id="KW-0812">Transmembrane</keyword>
<dbReference type="Proteomes" id="UP001213799">
    <property type="component" value="Unassembled WGS sequence"/>
</dbReference>